<protein>
    <submittedName>
        <fullName evidence="3">Uncharacterized protein</fullName>
    </submittedName>
</protein>
<dbReference type="EMBL" id="VSSQ01061540">
    <property type="protein sequence ID" value="MPN14859.1"/>
    <property type="molecule type" value="Genomic_DNA"/>
</dbReference>
<reference evidence="3" key="1">
    <citation type="submission" date="2019-08" db="EMBL/GenBank/DDBJ databases">
        <authorList>
            <person name="Kucharzyk K."/>
            <person name="Murdoch R.W."/>
            <person name="Higgins S."/>
            <person name="Loffler F."/>
        </authorList>
    </citation>
    <scope>NUCLEOTIDE SEQUENCE</scope>
</reference>
<gene>
    <name evidence="3" type="ORF">SDC9_162188</name>
</gene>
<evidence type="ECO:0000256" key="1">
    <source>
        <dbReference type="SAM" id="Coils"/>
    </source>
</evidence>
<keyword evidence="1" id="KW-0175">Coiled coil</keyword>
<accession>A0A645FNE0</accession>
<feature type="coiled-coil region" evidence="1">
    <location>
        <begin position="17"/>
        <end position="44"/>
    </location>
</feature>
<sequence length="144" mass="16848">MITLLAALEETKEFKDRKKYIAKLEEDKKKIISIQEEIDSINEDVKEKLYPFDSISISDYSTVHSIVDRYNKLSEYDQKKILRWEDVVKTQTQVDNLLRAIIITVSLVLLAAVASVFIVKHIKKRKNRKADEMAELAKQYKDED</sequence>
<evidence type="ECO:0000256" key="2">
    <source>
        <dbReference type="SAM" id="Phobius"/>
    </source>
</evidence>
<feature type="transmembrane region" description="Helical" evidence="2">
    <location>
        <begin position="97"/>
        <end position="119"/>
    </location>
</feature>
<keyword evidence="2" id="KW-1133">Transmembrane helix</keyword>
<name>A0A645FNE0_9ZZZZ</name>
<evidence type="ECO:0000313" key="3">
    <source>
        <dbReference type="EMBL" id="MPN14859.1"/>
    </source>
</evidence>
<dbReference type="AlphaFoldDB" id="A0A645FNE0"/>
<organism evidence="3">
    <name type="scientific">bioreactor metagenome</name>
    <dbReference type="NCBI Taxonomy" id="1076179"/>
    <lineage>
        <taxon>unclassified sequences</taxon>
        <taxon>metagenomes</taxon>
        <taxon>ecological metagenomes</taxon>
    </lineage>
</organism>
<proteinExistence type="predicted"/>
<keyword evidence="2" id="KW-0472">Membrane</keyword>
<keyword evidence="2" id="KW-0812">Transmembrane</keyword>
<comment type="caution">
    <text evidence="3">The sequence shown here is derived from an EMBL/GenBank/DDBJ whole genome shotgun (WGS) entry which is preliminary data.</text>
</comment>